<reference evidence="7 8" key="1">
    <citation type="journal article" date="2018" name="MBio">
        <title>Insights into the evolution of host association through the isolation and characterization of a novel human periodontal pathobiont, Desulfobulbus oralis.</title>
        <authorList>
            <person name="Cross K.L."/>
            <person name="Chirania P."/>
            <person name="Xiong W."/>
            <person name="Beall C.J."/>
            <person name="Elkins J.G."/>
            <person name="Giannone R.J."/>
            <person name="Griffen A.L."/>
            <person name="Guss A.M."/>
            <person name="Hettich R.L."/>
            <person name="Joshi S.S."/>
            <person name="Mokrzan E.M."/>
            <person name="Martin R.K."/>
            <person name="Zhulin I.B."/>
            <person name="Leys E.J."/>
            <person name="Podar M."/>
        </authorList>
    </citation>
    <scope>NUCLEOTIDE SEQUENCE [LARGE SCALE GENOMIC DNA]</scope>
    <source>
        <strain evidence="7 8">ORNL</strain>
    </source>
</reference>
<feature type="transmembrane region" description="Helical" evidence="5">
    <location>
        <begin position="95"/>
        <end position="115"/>
    </location>
</feature>
<evidence type="ECO:0000256" key="3">
    <source>
        <dbReference type="ARBA" id="ARBA00022989"/>
    </source>
</evidence>
<evidence type="ECO:0000313" key="8">
    <source>
        <dbReference type="Proteomes" id="UP000239867"/>
    </source>
</evidence>
<feature type="transmembrane region" description="Helical" evidence="5">
    <location>
        <begin position="238"/>
        <end position="260"/>
    </location>
</feature>
<feature type="transmembrane region" description="Helical" evidence="5">
    <location>
        <begin position="280"/>
        <end position="298"/>
    </location>
</feature>
<dbReference type="PANTHER" id="PTHR23508:SF10">
    <property type="entry name" value="CARBOXYLIC ACID TRANSPORTER PROTEIN HOMOLOG"/>
    <property type="match status" value="1"/>
</dbReference>
<feature type="transmembrane region" description="Helical" evidence="5">
    <location>
        <begin position="334"/>
        <end position="359"/>
    </location>
</feature>
<dbReference type="EMBL" id="CP021255">
    <property type="protein sequence ID" value="AVD71372.1"/>
    <property type="molecule type" value="Genomic_DNA"/>
</dbReference>
<proteinExistence type="predicted"/>
<comment type="subcellular location">
    <subcellularLocation>
        <location evidence="1">Membrane</location>
        <topology evidence="1">Multi-pass membrane protein</topology>
    </subcellularLocation>
</comment>
<evidence type="ECO:0000256" key="4">
    <source>
        <dbReference type="ARBA" id="ARBA00023136"/>
    </source>
</evidence>
<dbReference type="PANTHER" id="PTHR23508">
    <property type="entry name" value="CARBOXYLIC ACID TRANSPORTER PROTEIN HOMOLOG"/>
    <property type="match status" value="1"/>
</dbReference>
<protein>
    <submittedName>
        <fullName evidence="7">MFS transporter</fullName>
    </submittedName>
</protein>
<sequence>MQEAGMSKNKNYPQKDKKWYEEINRNQWKTVIAGGLGWALDSMDVMLYAMVVVHIMSELQLGTTQGGLLTTITLVASGIGGMLFGLIADKWGRKFSLTLSIVTYSLFTAACGFSQTLTQLIVFRFILGLGMGGEWTAGAALVTESWPAKHRGKAMGLMQSCWALGYAIAALITAIILPKYGWRAVFFAGILPALFTLWIRGHVEESNIWTTDREKRGRVNRNIMNNILELFSPEYKKFTLLAFGLSLMHLFTYWGLFSWIPGYLSLPPEKGGAGLDIFKSATWVIVMQAGGWFGYVLFGFIADSIGRKKAFTIFFTVATVLVPVYAVTRNEIALLLLGPFLVFFGAGFASGFGPLIAELFPTHMRATAQGIIYNSARAVSAFAPLVIGSLAEVYGLGPAFLLIGACFFLGLILLLFLPETTGKELESV</sequence>
<gene>
    <name evidence="7" type="ORF">CAY53_07755</name>
</gene>
<dbReference type="GO" id="GO:0046943">
    <property type="term" value="F:carboxylic acid transmembrane transporter activity"/>
    <property type="evidence" value="ECO:0007669"/>
    <property type="project" value="TreeGrafter"/>
</dbReference>
<keyword evidence="2 5" id="KW-0812">Transmembrane</keyword>
<feature type="domain" description="Major facilitator superfamily (MFS) profile" evidence="6">
    <location>
        <begin position="30"/>
        <end position="422"/>
    </location>
</feature>
<evidence type="ECO:0000256" key="2">
    <source>
        <dbReference type="ARBA" id="ARBA00022692"/>
    </source>
</evidence>
<feature type="transmembrane region" description="Helical" evidence="5">
    <location>
        <begin position="121"/>
        <end position="142"/>
    </location>
</feature>
<keyword evidence="8" id="KW-1185">Reference proteome</keyword>
<dbReference type="InterPro" id="IPR005829">
    <property type="entry name" value="Sugar_transporter_CS"/>
</dbReference>
<evidence type="ECO:0000313" key="7">
    <source>
        <dbReference type="EMBL" id="AVD71372.1"/>
    </source>
</evidence>
<feature type="transmembrane region" description="Helical" evidence="5">
    <location>
        <begin position="182"/>
        <end position="199"/>
    </location>
</feature>
<evidence type="ECO:0000256" key="5">
    <source>
        <dbReference type="SAM" id="Phobius"/>
    </source>
</evidence>
<organism evidence="7 8">
    <name type="scientific">Desulfobulbus oralis</name>
    <dbReference type="NCBI Taxonomy" id="1986146"/>
    <lineage>
        <taxon>Bacteria</taxon>
        <taxon>Pseudomonadati</taxon>
        <taxon>Thermodesulfobacteriota</taxon>
        <taxon>Desulfobulbia</taxon>
        <taxon>Desulfobulbales</taxon>
        <taxon>Desulfobulbaceae</taxon>
        <taxon>Desulfobulbus</taxon>
    </lineage>
</organism>
<dbReference type="GO" id="GO:0005886">
    <property type="term" value="C:plasma membrane"/>
    <property type="evidence" value="ECO:0007669"/>
    <property type="project" value="TreeGrafter"/>
</dbReference>
<dbReference type="Proteomes" id="UP000239867">
    <property type="component" value="Chromosome"/>
</dbReference>
<evidence type="ECO:0000259" key="6">
    <source>
        <dbReference type="PROSITE" id="PS50850"/>
    </source>
</evidence>
<keyword evidence="3 5" id="KW-1133">Transmembrane helix</keyword>
<dbReference type="PROSITE" id="PS00217">
    <property type="entry name" value="SUGAR_TRANSPORT_2"/>
    <property type="match status" value="1"/>
</dbReference>
<dbReference type="KEGG" id="deo:CAY53_07755"/>
<dbReference type="InterPro" id="IPR036259">
    <property type="entry name" value="MFS_trans_sf"/>
</dbReference>
<dbReference type="InterPro" id="IPR020846">
    <property type="entry name" value="MFS_dom"/>
</dbReference>
<feature type="transmembrane region" description="Helical" evidence="5">
    <location>
        <begin position="31"/>
        <end position="56"/>
    </location>
</feature>
<dbReference type="SUPFAM" id="SSF103473">
    <property type="entry name" value="MFS general substrate transporter"/>
    <property type="match status" value="1"/>
</dbReference>
<dbReference type="Pfam" id="PF07690">
    <property type="entry name" value="MFS_1"/>
    <property type="match status" value="2"/>
</dbReference>
<evidence type="ECO:0000256" key="1">
    <source>
        <dbReference type="ARBA" id="ARBA00004141"/>
    </source>
</evidence>
<dbReference type="PROSITE" id="PS50850">
    <property type="entry name" value="MFS"/>
    <property type="match status" value="1"/>
</dbReference>
<feature type="transmembrane region" description="Helical" evidence="5">
    <location>
        <begin position="310"/>
        <end position="328"/>
    </location>
</feature>
<accession>A0A2L1GNX9</accession>
<dbReference type="Gene3D" id="1.20.1250.20">
    <property type="entry name" value="MFS general substrate transporter like domains"/>
    <property type="match status" value="1"/>
</dbReference>
<name>A0A2L1GNX9_9BACT</name>
<feature type="transmembrane region" description="Helical" evidence="5">
    <location>
        <begin position="371"/>
        <end position="391"/>
    </location>
</feature>
<dbReference type="InterPro" id="IPR011701">
    <property type="entry name" value="MFS"/>
</dbReference>
<feature type="transmembrane region" description="Helical" evidence="5">
    <location>
        <begin position="397"/>
        <end position="417"/>
    </location>
</feature>
<keyword evidence="4 5" id="KW-0472">Membrane</keyword>
<feature type="transmembrane region" description="Helical" evidence="5">
    <location>
        <begin position="68"/>
        <end position="88"/>
    </location>
</feature>
<feature type="transmembrane region" description="Helical" evidence="5">
    <location>
        <begin position="154"/>
        <end position="176"/>
    </location>
</feature>
<dbReference type="AlphaFoldDB" id="A0A2L1GNX9"/>